<evidence type="ECO:0000313" key="5">
    <source>
        <dbReference type="Proteomes" id="UP000030671"/>
    </source>
</evidence>
<feature type="compositionally biased region" description="Acidic residues" evidence="3">
    <location>
        <begin position="745"/>
        <end position="801"/>
    </location>
</feature>
<dbReference type="PANTHER" id="PTHR13213:SF2">
    <property type="entry name" value="MYB-BINDING PROTEIN 1A"/>
    <property type="match status" value="1"/>
</dbReference>
<dbReference type="Proteomes" id="UP000030671">
    <property type="component" value="Unassembled WGS sequence"/>
</dbReference>
<proteinExistence type="predicted"/>
<dbReference type="KEGG" id="hir:HETIRDRAFT_470426"/>
<dbReference type="RefSeq" id="XP_009542298.1">
    <property type="nucleotide sequence ID" value="XM_009544003.1"/>
</dbReference>
<keyword evidence="2" id="KW-0539">Nucleus</keyword>
<feature type="compositionally biased region" description="Basic residues" evidence="3">
    <location>
        <begin position="1190"/>
        <end position="1203"/>
    </location>
</feature>
<dbReference type="GO" id="GO:0000182">
    <property type="term" value="F:rDNA binding"/>
    <property type="evidence" value="ECO:0007669"/>
    <property type="project" value="TreeGrafter"/>
</dbReference>
<dbReference type="GO" id="GO:0005730">
    <property type="term" value="C:nucleolus"/>
    <property type="evidence" value="ECO:0007669"/>
    <property type="project" value="InterPro"/>
</dbReference>
<dbReference type="InterPro" id="IPR007015">
    <property type="entry name" value="DNA_pol_V/MYBBP1A"/>
</dbReference>
<dbReference type="PANTHER" id="PTHR13213">
    <property type="entry name" value="MYB-BINDING PROTEIN 1A FAMILY MEMBER"/>
    <property type="match status" value="1"/>
</dbReference>
<keyword evidence="5" id="KW-1185">Reference proteome</keyword>
<dbReference type="eggNOG" id="KOG1926">
    <property type="taxonomic scope" value="Eukaryota"/>
</dbReference>
<name>W4KK64_HETIT</name>
<organism evidence="4 5">
    <name type="scientific">Heterobasidion irregulare (strain TC 32-1)</name>
    <dbReference type="NCBI Taxonomy" id="747525"/>
    <lineage>
        <taxon>Eukaryota</taxon>
        <taxon>Fungi</taxon>
        <taxon>Dikarya</taxon>
        <taxon>Basidiomycota</taxon>
        <taxon>Agaricomycotina</taxon>
        <taxon>Agaricomycetes</taxon>
        <taxon>Russulales</taxon>
        <taxon>Bondarzewiaceae</taxon>
        <taxon>Heterobasidion</taxon>
        <taxon>Heterobasidion annosum species complex</taxon>
    </lineage>
</organism>
<dbReference type="FunCoup" id="W4KK64">
    <property type="interactions" value="420"/>
</dbReference>
<dbReference type="HOGENOM" id="CLU_005212_0_0_1"/>
<gene>
    <name evidence="4" type="ORF">HETIRDRAFT_470426</name>
</gene>
<feature type="region of interest" description="Disordered" evidence="3">
    <location>
        <begin position="666"/>
        <end position="687"/>
    </location>
</feature>
<evidence type="ECO:0000256" key="3">
    <source>
        <dbReference type="SAM" id="MobiDB-lite"/>
    </source>
</evidence>
<evidence type="ECO:0000256" key="1">
    <source>
        <dbReference type="ARBA" id="ARBA00004123"/>
    </source>
</evidence>
<dbReference type="InParanoid" id="W4KK64"/>
<evidence type="ECO:0000256" key="2">
    <source>
        <dbReference type="ARBA" id="ARBA00023242"/>
    </source>
</evidence>
<accession>W4KK64</accession>
<dbReference type="STRING" id="747525.W4KK64"/>
<feature type="region of interest" description="Disordered" evidence="3">
    <location>
        <begin position="742"/>
        <end position="803"/>
    </location>
</feature>
<reference evidence="4 5" key="1">
    <citation type="journal article" date="2012" name="New Phytol.">
        <title>Insight into trade-off between wood decay and parasitism from the genome of a fungal forest pathogen.</title>
        <authorList>
            <person name="Olson A."/>
            <person name="Aerts A."/>
            <person name="Asiegbu F."/>
            <person name="Belbahri L."/>
            <person name="Bouzid O."/>
            <person name="Broberg A."/>
            <person name="Canback B."/>
            <person name="Coutinho P.M."/>
            <person name="Cullen D."/>
            <person name="Dalman K."/>
            <person name="Deflorio G."/>
            <person name="van Diepen L.T."/>
            <person name="Dunand C."/>
            <person name="Duplessis S."/>
            <person name="Durling M."/>
            <person name="Gonthier P."/>
            <person name="Grimwood J."/>
            <person name="Fossdal C.G."/>
            <person name="Hansson D."/>
            <person name="Henrissat B."/>
            <person name="Hietala A."/>
            <person name="Himmelstrand K."/>
            <person name="Hoffmeister D."/>
            <person name="Hogberg N."/>
            <person name="James T.Y."/>
            <person name="Karlsson M."/>
            <person name="Kohler A."/>
            <person name="Kues U."/>
            <person name="Lee Y.H."/>
            <person name="Lin Y.C."/>
            <person name="Lind M."/>
            <person name="Lindquist E."/>
            <person name="Lombard V."/>
            <person name="Lucas S."/>
            <person name="Lunden K."/>
            <person name="Morin E."/>
            <person name="Murat C."/>
            <person name="Park J."/>
            <person name="Raffaello T."/>
            <person name="Rouze P."/>
            <person name="Salamov A."/>
            <person name="Schmutz J."/>
            <person name="Solheim H."/>
            <person name="Stahlberg J."/>
            <person name="Velez H."/>
            <person name="de Vries R.P."/>
            <person name="Wiebenga A."/>
            <person name="Woodward S."/>
            <person name="Yakovlev I."/>
            <person name="Garbelotto M."/>
            <person name="Martin F."/>
            <person name="Grigoriev I.V."/>
            <person name="Stenlid J."/>
        </authorList>
    </citation>
    <scope>NUCLEOTIDE SEQUENCE [LARGE SCALE GENOMIC DNA]</scope>
    <source>
        <strain evidence="4 5">TC 32-1</strain>
    </source>
</reference>
<dbReference type="GO" id="GO:0006355">
    <property type="term" value="P:regulation of DNA-templated transcription"/>
    <property type="evidence" value="ECO:0007669"/>
    <property type="project" value="InterPro"/>
</dbReference>
<evidence type="ECO:0008006" key="6">
    <source>
        <dbReference type="Google" id="ProtNLM"/>
    </source>
</evidence>
<protein>
    <recommendedName>
        <fullName evidence="6">DNA polymerase V</fullName>
    </recommendedName>
</protein>
<dbReference type="AlphaFoldDB" id="W4KK64"/>
<dbReference type="GeneID" id="20677346"/>
<evidence type="ECO:0000313" key="4">
    <source>
        <dbReference type="EMBL" id="ETW85436.1"/>
    </source>
</evidence>
<dbReference type="EMBL" id="KI925455">
    <property type="protein sequence ID" value="ETW85436.1"/>
    <property type="molecule type" value="Genomic_DNA"/>
</dbReference>
<feature type="region of interest" description="Disordered" evidence="3">
    <location>
        <begin position="1161"/>
        <end position="1203"/>
    </location>
</feature>
<dbReference type="OrthoDB" id="342531at2759"/>
<comment type="subcellular location">
    <subcellularLocation>
        <location evidence="1">Nucleus</location>
    </subcellularLocation>
</comment>
<sequence>MSTTLPLFWNLSSASKKERIDASVKLISALETLQVSFVPKEPSLASEDEEDDEEELNFLNAGDVSYSIRRLVRGLASPRESSRLGFSVALTELLSRINTVTCSQILALIIDASTTQGSASGQEDRDVLFARLFGITALIQSGLLTRQQPLPSSGSALTEASSLTGYVDVLSELIALGEKKSWLRESVWWTLGLAVDSLHGSEAPWREDALSKTLDVVFVDNKTWTPEKLALALKLQKLWPNREWRKLFAPMLKHGQVLHTGNMSALSKILKESAMEEEEDGPKVGGRSWKPQVHYVWDILLDELLPSQESEVTPKGSFQEFFRIVVDESLFASSASIERKYWGFEIFRKALPRVRESDLPMLFTQNFMRTWINHLSNYDRYLHSFAKQIATNIHTVVQKNPAIGFAFIIQLTGVNGNQQFDKLTKTKTVESILATMNVDGIQNYIGHLLKHIDENDEDDIQVTNSRRSWIIEQLAGLIRNHTIPRTDEWLKTVLDWFTVHGMFIVKKKSEKSSLRALHSVISPPLSDVLRKQCRERLLSSLAELTAQASLVKSDDEKTQKVAGVAADGFFWVSKVVVTIEQLEQDSKHVEPLFEFDGAEKVIHEKAREVVTGLRKITGDQQEAAKGAELLLVSSVLQHYAADDSDSRHTESLETCIDGASRLFASPRKTTQKKANKPTTDEENVESVPEPIDVLVDTIIGFMEKATAYMRSVGGQSFSLLSGAVKESTVDLILSQLERRDPAELLADDSSDEMDVDEDESEGRDASSGDEDGDEDDDEDEDSSSSGGEDDDDETGDEDEDPELRRKITEVLRANGIEAATGLSDDEAEEDQMDDEQMMAIDDQLAQIFRERTKGKGKVSDGNAQREATHFKNRILDLVDIFIKKQPTSPLIIRFITPLVDLTLGSGSDERQLSTKTAGLLKSRVGKLRDAPSSVDKDGVVRVLEELHTRARKVHSLDALATISGCSLYVSKVLLHAGAEEPVLKVYRESLVDFITRKASDLNAKFFYDFIKRNPVVAWTLRGVLISVTTRAVNVYRQIQAYGLLQALVNQLPSIDDQQKEIASFMSSLRQNLHDIISKACDETTLTAAQLKDILKLALLAVRQSKRCLSKPDDLSKIWMPATWIVLTSKLAGNDRFKASTSLQAMCRQIAQLVQAPAAQSKKNKIAVTNTDEVTGKRKAEASGDDAASTKKAKRKKSKTANTS</sequence>
<dbReference type="Pfam" id="PF04931">
    <property type="entry name" value="DNA_pol_phi"/>
    <property type="match status" value="1"/>
</dbReference>